<proteinExistence type="predicted"/>
<name>A0A0V1DBF8_TRIBR</name>
<gene>
    <name evidence="2" type="ORF">T03_8788</name>
</gene>
<comment type="caution">
    <text evidence="2">The sequence shown here is derived from an EMBL/GenBank/DDBJ whole genome shotgun (WGS) entry which is preliminary data.</text>
</comment>
<protein>
    <submittedName>
        <fullName evidence="2">Uncharacterized protein</fullName>
    </submittedName>
</protein>
<dbReference type="AlphaFoldDB" id="A0A0V1DBF8"/>
<evidence type="ECO:0000313" key="3">
    <source>
        <dbReference type="Proteomes" id="UP000054653"/>
    </source>
</evidence>
<dbReference type="EMBL" id="JYDI01000018">
    <property type="protein sequence ID" value="KRY58763.1"/>
    <property type="molecule type" value="Genomic_DNA"/>
</dbReference>
<keyword evidence="1" id="KW-0812">Transmembrane</keyword>
<feature type="transmembrane region" description="Helical" evidence="1">
    <location>
        <begin position="6"/>
        <end position="27"/>
    </location>
</feature>
<accession>A0A0V1DBF8</accession>
<evidence type="ECO:0000256" key="1">
    <source>
        <dbReference type="SAM" id="Phobius"/>
    </source>
</evidence>
<evidence type="ECO:0000313" key="2">
    <source>
        <dbReference type="EMBL" id="KRY58763.1"/>
    </source>
</evidence>
<sequence>LPHMDGFAQLMSEILLLLTGMSLVSYFSKYPCRKCRPTSVCCYRTPVSKTPDNWQLMLTVMDADKQYEYISYRWLPISHDYLLKQRMTSFEYESPNTTRHYFLATSLQLAELNMRATGTSRPYNINGAV</sequence>
<keyword evidence="1" id="KW-1133">Transmembrane helix</keyword>
<dbReference type="Proteomes" id="UP000054653">
    <property type="component" value="Unassembled WGS sequence"/>
</dbReference>
<keyword evidence="1" id="KW-0472">Membrane</keyword>
<organism evidence="2 3">
    <name type="scientific">Trichinella britovi</name>
    <name type="common">Parasitic roundworm</name>
    <dbReference type="NCBI Taxonomy" id="45882"/>
    <lineage>
        <taxon>Eukaryota</taxon>
        <taxon>Metazoa</taxon>
        <taxon>Ecdysozoa</taxon>
        <taxon>Nematoda</taxon>
        <taxon>Enoplea</taxon>
        <taxon>Dorylaimia</taxon>
        <taxon>Trichinellida</taxon>
        <taxon>Trichinellidae</taxon>
        <taxon>Trichinella</taxon>
    </lineage>
</organism>
<keyword evidence="3" id="KW-1185">Reference proteome</keyword>
<feature type="non-terminal residue" evidence="2">
    <location>
        <position position="1"/>
    </location>
</feature>
<reference evidence="2 3" key="1">
    <citation type="submission" date="2015-01" db="EMBL/GenBank/DDBJ databases">
        <title>Evolution of Trichinella species and genotypes.</title>
        <authorList>
            <person name="Korhonen P.K."/>
            <person name="Edoardo P."/>
            <person name="Giuseppe L.R."/>
            <person name="Gasser R.B."/>
        </authorList>
    </citation>
    <scope>NUCLEOTIDE SEQUENCE [LARGE SCALE GENOMIC DNA]</scope>
    <source>
        <strain evidence="2">ISS120</strain>
    </source>
</reference>